<feature type="domain" description="Enoyl reductase (ER)" evidence="1">
    <location>
        <begin position="16"/>
        <end position="327"/>
    </location>
</feature>
<evidence type="ECO:0000313" key="3">
    <source>
        <dbReference type="Proteomes" id="UP001056132"/>
    </source>
</evidence>
<sequence>MSRFLAYRLHAPTAGASAPAARFVELDVDDLSPGEVLVRVAWSSLNYKDALAAAGINAIVRQYPRIGGIDLTGTVAASSDARFREGDPVVVHGFGIGVDHDGGHAQYARVKADWAMPLPAGLSLREAATLGAAGYTAGLCLHWMEHNGLAPARGKVVVSGATGGVGSIAIDMLAGRGYAVTALTGKAAELDYLRTLGAAEILPAEVAKATGKPLDPAQWAGAVDAVGGEVLAWMLRTLQPDGVATAFGNAAGAQFDATVLPFILRGVKLIGINANSPMALRSEVWAKIADAYRPRHLDLVANEIAFQDIPEAMARMLARQSRGRYLVRMEG</sequence>
<evidence type="ECO:0000259" key="1">
    <source>
        <dbReference type="SMART" id="SM00829"/>
    </source>
</evidence>
<dbReference type="SUPFAM" id="SSF51735">
    <property type="entry name" value="NAD(P)-binding Rossmann-fold domains"/>
    <property type="match status" value="1"/>
</dbReference>
<dbReference type="Pfam" id="PF00107">
    <property type="entry name" value="ADH_zinc_N"/>
    <property type="match status" value="1"/>
</dbReference>
<dbReference type="RefSeq" id="WP_250025258.1">
    <property type="nucleotide sequence ID" value="NZ_CP097330.1"/>
</dbReference>
<dbReference type="NCBIfam" id="TIGR02823">
    <property type="entry name" value="oxido_YhdH"/>
    <property type="match status" value="1"/>
</dbReference>
<dbReference type="InterPro" id="IPR014188">
    <property type="entry name" value="Acrylyl-CoA_reductase_AcuI"/>
</dbReference>
<dbReference type="CDD" id="cd05280">
    <property type="entry name" value="MDR_yhdh_yhfp"/>
    <property type="match status" value="1"/>
</dbReference>
<dbReference type="SMART" id="SM00829">
    <property type="entry name" value="PKS_ER"/>
    <property type="match status" value="1"/>
</dbReference>
<dbReference type="InterPro" id="IPR013149">
    <property type="entry name" value="ADH-like_C"/>
</dbReference>
<proteinExistence type="predicted"/>
<dbReference type="KEGG" id="ccam:M5D45_07425"/>
<dbReference type="PANTHER" id="PTHR43677:SF1">
    <property type="entry name" value="ACRYLYL-COA REDUCTASE ACUI-RELATED"/>
    <property type="match status" value="1"/>
</dbReference>
<dbReference type="Proteomes" id="UP001056132">
    <property type="component" value="Chromosome 1"/>
</dbReference>
<dbReference type="InterPro" id="IPR051397">
    <property type="entry name" value="Zn-ADH-like_protein"/>
</dbReference>
<dbReference type="GO" id="GO:0043957">
    <property type="term" value="F:acryloyl-CoA reductase (NADPH) activity"/>
    <property type="evidence" value="ECO:0007669"/>
    <property type="project" value="TreeGrafter"/>
</dbReference>
<dbReference type="InterPro" id="IPR013154">
    <property type="entry name" value="ADH-like_N"/>
</dbReference>
<dbReference type="Gene3D" id="3.90.180.10">
    <property type="entry name" value="Medium-chain alcohol dehydrogenases, catalytic domain"/>
    <property type="match status" value="1"/>
</dbReference>
<dbReference type="Pfam" id="PF08240">
    <property type="entry name" value="ADH_N"/>
    <property type="match status" value="1"/>
</dbReference>
<protein>
    <submittedName>
        <fullName evidence="2">Oxidoreductase</fullName>
    </submittedName>
</protein>
<evidence type="ECO:0000313" key="2">
    <source>
        <dbReference type="EMBL" id="URF05619.1"/>
    </source>
</evidence>
<gene>
    <name evidence="2" type="ORF">M5D45_07425</name>
</gene>
<dbReference type="InterPro" id="IPR020843">
    <property type="entry name" value="ER"/>
</dbReference>
<dbReference type="EMBL" id="CP097330">
    <property type="protein sequence ID" value="URF05619.1"/>
    <property type="molecule type" value="Genomic_DNA"/>
</dbReference>
<accession>A0AAE9I1T1</accession>
<reference evidence="2" key="1">
    <citation type="journal article" date="2022" name="Microbiol. Resour. Announc.">
        <title>Genome Sequence of Cupriavidus campinensis Strain G5, a Member of a Bacterial Consortium Capable of Polyethylene Degradation.</title>
        <authorList>
            <person name="Schneider B."/>
            <person name="Pfeiffer F."/>
            <person name="Dyall-Smith M."/>
            <person name="Kunte H.J."/>
        </authorList>
    </citation>
    <scope>NUCLEOTIDE SEQUENCE</scope>
    <source>
        <strain evidence="2">G5</strain>
    </source>
</reference>
<dbReference type="InterPro" id="IPR036291">
    <property type="entry name" value="NAD(P)-bd_dom_sf"/>
</dbReference>
<dbReference type="AlphaFoldDB" id="A0AAE9I1T1"/>
<dbReference type="SUPFAM" id="SSF50129">
    <property type="entry name" value="GroES-like"/>
    <property type="match status" value="1"/>
</dbReference>
<name>A0AAE9I1T1_9BURK</name>
<dbReference type="PANTHER" id="PTHR43677">
    <property type="entry name" value="SHORT-CHAIN DEHYDROGENASE/REDUCTASE"/>
    <property type="match status" value="1"/>
</dbReference>
<organism evidence="2 3">
    <name type="scientific">Cupriavidus campinensis</name>
    <dbReference type="NCBI Taxonomy" id="151783"/>
    <lineage>
        <taxon>Bacteria</taxon>
        <taxon>Pseudomonadati</taxon>
        <taxon>Pseudomonadota</taxon>
        <taxon>Betaproteobacteria</taxon>
        <taxon>Burkholderiales</taxon>
        <taxon>Burkholderiaceae</taxon>
        <taxon>Cupriavidus</taxon>
    </lineage>
</organism>
<dbReference type="Gene3D" id="3.40.50.720">
    <property type="entry name" value="NAD(P)-binding Rossmann-like Domain"/>
    <property type="match status" value="1"/>
</dbReference>
<reference evidence="2" key="2">
    <citation type="submission" date="2022-05" db="EMBL/GenBank/DDBJ databases">
        <authorList>
            <person name="Kunte H.-J."/>
        </authorList>
    </citation>
    <scope>NUCLEOTIDE SEQUENCE</scope>
    <source>
        <strain evidence="2">G5</strain>
    </source>
</reference>
<dbReference type="InterPro" id="IPR011032">
    <property type="entry name" value="GroES-like_sf"/>
</dbReference>